<accession>A0A915DN52</accession>
<sequence>MAVETFNETMKETRQALSEKYDVTLKEPDNSEIKGHLDGRLEANFELIEGSPELAKCRHAWTDASFSLTRFGDTPAPAQIYQQIFTSIAICRQLNAYISG</sequence>
<protein>
    <submittedName>
        <fullName evidence="2">Uncharacterized protein</fullName>
    </submittedName>
</protein>
<dbReference type="WBParaSite" id="jg21125">
    <property type="protein sequence ID" value="jg21125"/>
    <property type="gene ID" value="jg21125"/>
</dbReference>
<name>A0A915DN52_9BILA</name>
<reference evidence="2" key="1">
    <citation type="submission" date="2022-11" db="UniProtKB">
        <authorList>
            <consortium name="WormBaseParasite"/>
        </authorList>
    </citation>
    <scope>IDENTIFICATION</scope>
</reference>
<keyword evidence="1" id="KW-1185">Reference proteome</keyword>
<proteinExistence type="predicted"/>
<dbReference type="Proteomes" id="UP000887574">
    <property type="component" value="Unplaced"/>
</dbReference>
<evidence type="ECO:0000313" key="2">
    <source>
        <dbReference type="WBParaSite" id="jg21125"/>
    </source>
</evidence>
<organism evidence="1 2">
    <name type="scientific">Ditylenchus dipsaci</name>
    <dbReference type="NCBI Taxonomy" id="166011"/>
    <lineage>
        <taxon>Eukaryota</taxon>
        <taxon>Metazoa</taxon>
        <taxon>Ecdysozoa</taxon>
        <taxon>Nematoda</taxon>
        <taxon>Chromadorea</taxon>
        <taxon>Rhabditida</taxon>
        <taxon>Tylenchina</taxon>
        <taxon>Tylenchomorpha</taxon>
        <taxon>Sphaerularioidea</taxon>
        <taxon>Anguinidae</taxon>
        <taxon>Anguininae</taxon>
        <taxon>Ditylenchus</taxon>
    </lineage>
</organism>
<dbReference type="AlphaFoldDB" id="A0A915DN52"/>
<evidence type="ECO:0000313" key="1">
    <source>
        <dbReference type="Proteomes" id="UP000887574"/>
    </source>
</evidence>